<feature type="compositionally biased region" description="Polar residues" evidence="1">
    <location>
        <begin position="217"/>
        <end position="228"/>
    </location>
</feature>
<feature type="compositionally biased region" description="Basic and acidic residues" evidence="1">
    <location>
        <begin position="100"/>
        <end position="110"/>
    </location>
</feature>
<feature type="region of interest" description="Disordered" evidence="1">
    <location>
        <begin position="182"/>
        <end position="239"/>
    </location>
</feature>
<reference evidence="2" key="1">
    <citation type="journal article" date="2021" name="Proc. Natl. Acad. Sci. U.S.A.">
        <title>A Catalog of Tens of Thousands of Viruses from Human Metagenomes Reveals Hidden Associations with Chronic Diseases.</title>
        <authorList>
            <person name="Tisza M.J."/>
            <person name="Buck C.B."/>
        </authorList>
    </citation>
    <scope>NUCLEOTIDE SEQUENCE</scope>
    <source>
        <strain evidence="2">Ctjev1</strain>
    </source>
</reference>
<feature type="compositionally biased region" description="Polar residues" evidence="1">
    <location>
        <begin position="111"/>
        <end position="120"/>
    </location>
</feature>
<feature type="compositionally biased region" description="Low complexity" evidence="1">
    <location>
        <begin position="121"/>
        <end position="135"/>
    </location>
</feature>
<proteinExistence type="predicted"/>
<organism evidence="2">
    <name type="scientific">Podoviridae sp. ctjev1</name>
    <dbReference type="NCBI Taxonomy" id="2825272"/>
    <lineage>
        <taxon>Viruses</taxon>
        <taxon>Duplodnaviria</taxon>
        <taxon>Heunggongvirae</taxon>
        <taxon>Uroviricota</taxon>
        <taxon>Caudoviricetes</taxon>
    </lineage>
</organism>
<evidence type="ECO:0000313" key="2">
    <source>
        <dbReference type="EMBL" id="DAF85819.1"/>
    </source>
</evidence>
<evidence type="ECO:0000256" key="1">
    <source>
        <dbReference type="SAM" id="MobiDB-lite"/>
    </source>
</evidence>
<feature type="compositionally biased region" description="Polar residues" evidence="1">
    <location>
        <begin position="138"/>
        <end position="162"/>
    </location>
</feature>
<feature type="compositionally biased region" description="Low complexity" evidence="1">
    <location>
        <begin position="199"/>
        <end position="210"/>
    </location>
</feature>
<accession>A0A8S5TUE9</accession>
<sequence>MESGYKLNLDNYPIFDESYRSHLNQTIIDRFWFQEIGAETPDRFNFFLGRKMRQIMPRYNKYYEIEQEKFDPFLTTLIQQEDEHAGDESGTENQSNSYKETSKTDKKEDSNSSLTQNDNATTETTGNSTDTGNDTTTRKGSINTSETPTGQATESNYDMPQDQINGLENYLTSKIVKQFQGVEKTESVSDDFENKVDKNSTSNMNSNVTSDAERTASSENNFTGTDSYTSDKTEGKDKTDTRTYHKTIMKKLFGRQGYDPSKLLESYRNSIINVDELILAELATLFMGIR</sequence>
<feature type="region of interest" description="Disordered" evidence="1">
    <location>
        <begin position="82"/>
        <end position="162"/>
    </location>
</feature>
<feature type="compositionally biased region" description="Basic and acidic residues" evidence="1">
    <location>
        <begin position="183"/>
        <end position="198"/>
    </location>
</feature>
<name>A0A8S5TUE9_9CAUD</name>
<protein>
    <submittedName>
        <fullName evidence="2">Lower collar protein</fullName>
    </submittedName>
</protein>
<dbReference type="EMBL" id="BK015931">
    <property type="protein sequence ID" value="DAF85819.1"/>
    <property type="molecule type" value="Genomic_DNA"/>
</dbReference>
<feature type="compositionally biased region" description="Basic and acidic residues" evidence="1">
    <location>
        <begin position="229"/>
        <end position="239"/>
    </location>
</feature>